<feature type="domain" description="MacB-like periplasmic core" evidence="9">
    <location>
        <begin position="21"/>
        <end position="244"/>
    </location>
</feature>
<feature type="transmembrane region" description="Helical" evidence="7">
    <location>
        <begin position="284"/>
        <end position="306"/>
    </location>
</feature>
<dbReference type="Pfam" id="PF12704">
    <property type="entry name" value="MacB_PCD"/>
    <property type="match status" value="1"/>
</dbReference>
<comment type="similarity">
    <text evidence="6">Belongs to the ABC-4 integral membrane protein family.</text>
</comment>
<dbReference type="GO" id="GO:0022857">
    <property type="term" value="F:transmembrane transporter activity"/>
    <property type="evidence" value="ECO:0007669"/>
    <property type="project" value="TreeGrafter"/>
</dbReference>
<sequence>MEISEIILESISSLTLNKLRTSLAMLGIVIGIGSVIALVSLGQASQQSVQSTIQSLGSNLLTISSGSQRNGTVRGAAGSQATLSNADATAIATSPKITTVKNVSPEYSGRSQVITGSNNTNTTILGVVPIYAGVHSVSVSSGSFITERDVNSMTKVAVLGPTVVTDLFGEGVDPLGQKIRIGSQYFTVIGVTTAKGGSGPSNQDDRIYVPLTTAQKQLFGVKNLTSIAVEAIDATAMTTAVDEIGYLLLDMHKITDPTKADFSIMSQADMLSTASQVTGTFTTLLSGVAAISLLVGGIGIMNIMLVTVTERTREIGLRKALGAKKKIIITQFLVESVILTFTGGILGILLGILLAFIYARLTSGAFVISAASIFLAFVVSTVIGVVFGWYPAQRAASLQPIEALRYE</sequence>
<evidence type="ECO:0000256" key="2">
    <source>
        <dbReference type="ARBA" id="ARBA00022475"/>
    </source>
</evidence>
<dbReference type="AlphaFoldDB" id="A0A0G1FHX7"/>
<feature type="transmembrane region" description="Helical" evidence="7">
    <location>
        <begin position="365"/>
        <end position="390"/>
    </location>
</feature>
<dbReference type="InterPro" id="IPR025857">
    <property type="entry name" value="MacB_PCD"/>
</dbReference>
<comment type="subcellular location">
    <subcellularLocation>
        <location evidence="1">Cell membrane</location>
        <topology evidence="1">Multi-pass membrane protein</topology>
    </subcellularLocation>
</comment>
<accession>A0A0G1FHX7</accession>
<evidence type="ECO:0000256" key="5">
    <source>
        <dbReference type="ARBA" id="ARBA00023136"/>
    </source>
</evidence>
<comment type="caution">
    <text evidence="10">The sequence shown here is derived from an EMBL/GenBank/DDBJ whole genome shotgun (WGS) entry which is preliminary data.</text>
</comment>
<feature type="domain" description="ABC3 transporter permease C-terminal" evidence="8">
    <location>
        <begin position="288"/>
        <end position="400"/>
    </location>
</feature>
<reference evidence="10 11" key="1">
    <citation type="journal article" date="2015" name="Nature">
        <title>rRNA introns, odd ribosomes, and small enigmatic genomes across a large radiation of phyla.</title>
        <authorList>
            <person name="Brown C.T."/>
            <person name="Hug L.A."/>
            <person name="Thomas B.C."/>
            <person name="Sharon I."/>
            <person name="Castelle C.J."/>
            <person name="Singh A."/>
            <person name="Wilkins M.J."/>
            <person name="Williams K.H."/>
            <person name="Banfield J.F."/>
        </authorList>
    </citation>
    <scope>NUCLEOTIDE SEQUENCE [LARGE SCALE GENOMIC DNA]</scope>
</reference>
<evidence type="ECO:0000256" key="7">
    <source>
        <dbReference type="SAM" id="Phobius"/>
    </source>
</evidence>
<dbReference type="EMBL" id="LCFK01000005">
    <property type="protein sequence ID" value="KKS94681.1"/>
    <property type="molecule type" value="Genomic_DNA"/>
</dbReference>
<proteinExistence type="inferred from homology"/>
<dbReference type="Proteomes" id="UP000033980">
    <property type="component" value="Unassembled WGS sequence"/>
</dbReference>
<dbReference type="GO" id="GO:0005886">
    <property type="term" value="C:plasma membrane"/>
    <property type="evidence" value="ECO:0007669"/>
    <property type="project" value="UniProtKB-SubCell"/>
</dbReference>
<feature type="transmembrane region" description="Helical" evidence="7">
    <location>
        <begin position="21"/>
        <end position="41"/>
    </location>
</feature>
<organism evidence="10 11">
    <name type="scientific">Candidatus Collierbacteria bacterium GW2011_GWC2_43_12</name>
    <dbReference type="NCBI Taxonomy" id="1618390"/>
    <lineage>
        <taxon>Bacteria</taxon>
        <taxon>Candidatus Collieribacteriota</taxon>
    </lineage>
</organism>
<dbReference type="InterPro" id="IPR050250">
    <property type="entry name" value="Macrolide_Exporter_MacB"/>
</dbReference>
<evidence type="ECO:0000313" key="11">
    <source>
        <dbReference type="Proteomes" id="UP000033980"/>
    </source>
</evidence>
<evidence type="ECO:0000256" key="1">
    <source>
        <dbReference type="ARBA" id="ARBA00004651"/>
    </source>
</evidence>
<dbReference type="PANTHER" id="PTHR30572:SF4">
    <property type="entry name" value="ABC TRANSPORTER PERMEASE YTRF"/>
    <property type="match status" value="1"/>
</dbReference>
<keyword evidence="3 7" id="KW-0812">Transmembrane</keyword>
<evidence type="ECO:0000313" key="10">
    <source>
        <dbReference type="EMBL" id="KKS94681.1"/>
    </source>
</evidence>
<feature type="transmembrane region" description="Helical" evidence="7">
    <location>
        <begin position="327"/>
        <end position="359"/>
    </location>
</feature>
<dbReference type="InterPro" id="IPR003838">
    <property type="entry name" value="ABC3_permease_C"/>
</dbReference>
<gene>
    <name evidence="10" type="ORF">UV68_C0005G0013</name>
</gene>
<evidence type="ECO:0000259" key="8">
    <source>
        <dbReference type="Pfam" id="PF02687"/>
    </source>
</evidence>
<keyword evidence="4 7" id="KW-1133">Transmembrane helix</keyword>
<keyword evidence="2" id="KW-1003">Cell membrane</keyword>
<dbReference type="Pfam" id="PF02687">
    <property type="entry name" value="FtsX"/>
    <property type="match status" value="1"/>
</dbReference>
<evidence type="ECO:0000259" key="9">
    <source>
        <dbReference type="Pfam" id="PF12704"/>
    </source>
</evidence>
<evidence type="ECO:0000256" key="6">
    <source>
        <dbReference type="ARBA" id="ARBA00038076"/>
    </source>
</evidence>
<keyword evidence="5 7" id="KW-0472">Membrane</keyword>
<dbReference type="PANTHER" id="PTHR30572">
    <property type="entry name" value="MEMBRANE COMPONENT OF TRANSPORTER-RELATED"/>
    <property type="match status" value="1"/>
</dbReference>
<name>A0A0G1FHX7_9BACT</name>
<evidence type="ECO:0000256" key="4">
    <source>
        <dbReference type="ARBA" id="ARBA00022989"/>
    </source>
</evidence>
<protein>
    <submittedName>
        <fullName evidence="10">ABC transporter, permease protein</fullName>
    </submittedName>
</protein>
<evidence type="ECO:0000256" key="3">
    <source>
        <dbReference type="ARBA" id="ARBA00022692"/>
    </source>
</evidence>